<reference evidence="4 5" key="1">
    <citation type="submission" date="2017-11" db="EMBL/GenBank/DDBJ databases">
        <title>Sequencing the genomes of 1000 actinobacteria strains.</title>
        <authorList>
            <person name="Klenk H.-P."/>
        </authorList>
    </citation>
    <scope>NUCLEOTIDE SEQUENCE [LARGE SCALE GENOMIC DNA]</scope>
    <source>
        <strain evidence="4 5">DSM 12798</strain>
    </source>
</reference>
<dbReference type="SUPFAM" id="SSF46689">
    <property type="entry name" value="Homeodomain-like"/>
    <property type="match status" value="1"/>
</dbReference>
<organism evidence="4 5">
    <name type="scientific">Glutamicibacter mysorens</name>
    <dbReference type="NCBI Taxonomy" id="257984"/>
    <lineage>
        <taxon>Bacteria</taxon>
        <taxon>Bacillati</taxon>
        <taxon>Actinomycetota</taxon>
        <taxon>Actinomycetes</taxon>
        <taxon>Micrococcales</taxon>
        <taxon>Micrococcaceae</taxon>
        <taxon>Glutamicibacter</taxon>
    </lineage>
</organism>
<keyword evidence="5" id="KW-1185">Reference proteome</keyword>
<name>A0ABX4N1S4_9MICC</name>
<protein>
    <submittedName>
        <fullName evidence="4">Transcriptional regulator GlxA family with amidase domain</fullName>
    </submittedName>
</protein>
<keyword evidence="2" id="KW-0804">Transcription</keyword>
<dbReference type="SMART" id="SM00342">
    <property type="entry name" value="HTH_ARAC"/>
    <property type="match status" value="1"/>
</dbReference>
<evidence type="ECO:0000313" key="4">
    <source>
        <dbReference type="EMBL" id="PJJ45755.1"/>
    </source>
</evidence>
<dbReference type="PANTHER" id="PTHR11019:SF159">
    <property type="entry name" value="TRANSCRIPTIONAL REGULATOR-RELATED"/>
    <property type="match status" value="1"/>
</dbReference>
<dbReference type="Pfam" id="PF12833">
    <property type="entry name" value="HTH_18"/>
    <property type="match status" value="1"/>
</dbReference>
<dbReference type="PROSITE" id="PS01124">
    <property type="entry name" value="HTH_ARAC_FAMILY_2"/>
    <property type="match status" value="2"/>
</dbReference>
<dbReference type="EMBL" id="PGEY01000001">
    <property type="protein sequence ID" value="PJJ45755.1"/>
    <property type="molecule type" value="Genomic_DNA"/>
</dbReference>
<keyword evidence="1" id="KW-0805">Transcription regulation</keyword>
<dbReference type="InterPro" id="IPR018060">
    <property type="entry name" value="HTH_AraC"/>
</dbReference>
<sequence>MTEPDGLPAAALQPVVVNWKCNLTYSIVVWVSNGTARVHFEETVQLLQAGQALWIPRFIAHKVEHDAHSLALSIMVRTTSNHRLGDGWRLINVPPAQSQWMFHLMLLTLSPVHQGQASAQRVLDTLAHFAVASPSSTRPVPLAMPRHSAARKVVAHLLAHPHGTLHLADYARKFAVSERTLRRAFLAETGLNFRQWRQQARLGALDRVLPHSASQPPALTTRWMNLANQDLVLWAVRGRASICQLAHGEGTGRERTQQLQGGQFMLVSAGQSLRLQIEQGSLLIPLSLPAGSLPSGQQHRMPCQLPVEFFQAMLHRAVSHITLLRPVHFDPLDTVKLLQLVPNYPGLPWPNSAEMRSLAGTLAADTRGKLPASAAAAQHGLSLRQLQRRWSAETGMSLRAWRQASRFQHAEALLNAGFPVPMVALQLGFSDAGNFSRAYAKTRGRRPKPADYTLPTDIF</sequence>
<dbReference type="InterPro" id="IPR009057">
    <property type="entry name" value="Homeodomain-like_sf"/>
</dbReference>
<dbReference type="Gene3D" id="1.10.10.60">
    <property type="entry name" value="Homeodomain-like"/>
    <property type="match status" value="2"/>
</dbReference>
<evidence type="ECO:0000259" key="3">
    <source>
        <dbReference type="PROSITE" id="PS01124"/>
    </source>
</evidence>
<evidence type="ECO:0000256" key="2">
    <source>
        <dbReference type="ARBA" id="ARBA00023163"/>
    </source>
</evidence>
<dbReference type="PANTHER" id="PTHR11019">
    <property type="entry name" value="HTH-TYPE TRANSCRIPTIONAL REGULATOR NIMR"/>
    <property type="match status" value="1"/>
</dbReference>
<evidence type="ECO:0000256" key="1">
    <source>
        <dbReference type="ARBA" id="ARBA00023015"/>
    </source>
</evidence>
<evidence type="ECO:0000313" key="5">
    <source>
        <dbReference type="Proteomes" id="UP000229263"/>
    </source>
</evidence>
<dbReference type="RefSeq" id="WP_066143703.1">
    <property type="nucleotide sequence ID" value="NZ_PGEY01000001.1"/>
</dbReference>
<dbReference type="Proteomes" id="UP000229263">
    <property type="component" value="Unassembled WGS sequence"/>
</dbReference>
<feature type="domain" description="HTH araC/xylS-type" evidence="3">
    <location>
        <begin position="151"/>
        <end position="209"/>
    </location>
</feature>
<dbReference type="SUPFAM" id="SSF51182">
    <property type="entry name" value="RmlC-like cupins"/>
    <property type="match status" value="1"/>
</dbReference>
<comment type="caution">
    <text evidence="4">The sequence shown here is derived from an EMBL/GenBank/DDBJ whole genome shotgun (WGS) entry which is preliminary data.</text>
</comment>
<accession>A0ABX4N1S4</accession>
<proteinExistence type="predicted"/>
<dbReference type="InterPro" id="IPR011051">
    <property type="entry name" value="RmlC_Cupin_sf"/>
</dbReference>
<feature type="domain" description="HTH araC/xylS-type" evidence="3">
    <location>
        <begin position="356"/>
        <end position="453"/>
    </location>
</feature>
<gene>
    <name evidence="4" type="ORF">ATK23_3050</name>
</gene>